<dbReference type="SUPFAM" id="SSF101148">
    <property type="entry name" value="Plant invertase/pectin methylesterase inhibitor"/>
    <property type="match status" value="2"/>
</dbReference>
<dbReference type="Proteomes" id="UP000243459">
    <property type="component" value="Chromosome 6"/>
</dbReference>
<keyword evidence="6" id="KW-1185">Reference proteome</keyword>
<name>A0A5P1EKW5_ASPOF</name>
<gene>
    <name evidence="5" type="ORF">A4U43_C06F6550</name>
</gene>
<dbReference type="PANTHER" id="PTHR35357">
    <property type="entry name" value="OS02G0537100 PROTEIN"/>
    <property type="match status" value="1"/>
</dbReference>
<keyword evidence="1" id="KW-0732">Signal</keyword>
<dbReference type="PANTHER" id="PTHR35357:SF8">
    <property type="entry name" value="OS01G0111000 PROTEIN"/>
    <property type="match status" value="1"/>
</dbReference>
<evidence type="ECO:0000256" key="1">
    <source>
        <dbReference type="ARBA" id="ARBA00022729"/>
    </source>
</evidence>
<dbReference type="AlphaFoldDB" id="A0A5P1EKW5"/>
<dbReference type="Gramene" id="ONK66323">
    <property type="protein sequence ID" value="ONK66323"/>
    <property type="gene ID" value="A4U43_C06F6550"/>
</dbReference>
<evidence type="ECO:0000256" key="3">
    <source>
        <dbReference type="ARBA" id="ARBA00038471"/>
    </source>
</evidence>
<comment type="similarity">
    <text evidence="3">Belongs to the PMEI family.</text>
</comment>
<dbReference type="EMBL" id="CM007386">
    <property type="protein sequence ID" value="ONK66323.1"/>
    <property type="molecule type" value="Genomic_DNA"/>
</dbReference>
<evidence type="ECO:0000256" key="2">
    <source>
        <dbReference type="ARBA" id="ARBA00023157"/>
    </source>
</evidence>
<dbReference type="InterPro" id="IPR035513">
    <property type="entry name" value="Invertase/methylesterase_inhib"/>
</dbReference>
<proteinExistence type="inferred from homology"/>
<reference evidence="6" key="1">
    <citation type="journal article" date="2017" name="Nat. Commun.">
        <title>The asparagus genome sheds light on the origin and evolution of a young Y chromosome.</title>
        <authorList>
            <person name="Harkess A."/>
            <person name="Zhou J."/>
            <person name="Xu C."/>
            <person name="Bowers J.E."/>
            <person name="Van der Hulst R."/>
            <person name="Ayyampalayam S."/>
            <person name="Mercati F."/>
            <person name="Riccardi P."/>
            <person name="McKain M.R."/>
            <person name="Kakrana A."/>
            <person name="Tang H."/>
            <person name="Ray J."/>
            <person name="Groenendijk J."/>
            <person name="Arikit S."/>
            <person name="Mathioni S.M."/>
            <person name="Nakano M."/>
            <person name="Shan H."/>
            <person name="Telgmann-Rauber A."/>
            <person name="Kanno A."/>
            <person name="Yue Z."/>
            <person name="Chen H."/>
            <person name="Li W."/>
            <person name="Chen Y."/>
            <person name="Xu X."/>
            <person name="Zhang Y."/>
            <person name="Luo S."/>
            <person name="Chen H."/>
            <person name="Gao J."/>
            <person name="Mao Z."/>
            <person name="Pires J.C."/>
            <person name="Luo M."/>
            <person name="Kudrna D."/>
            <person name="Wing R.A."/>
            <person name="Meyers B.C."/>
            <person name="Yi K."/>
            <person name="Kong H."/>
            <person name="Lavrijsen P."/>
            <person name="Sunseri F."/>
            <person name="Falavigna A."/>
            <person name="Ye Y."/>
            <person name="Leebens-Mack J.H."/>
            <person name="Chen G."/>
        </authorList>
    </citation>
    <scope>NUCLEOTIDE SEQUENCE [LARGE SCALE GENOMIC DNA]</scope>
    <source>
        <strain evidence="6">cv. DH0086</strain>
    </source>
</reference>
<dbReference type="Gene3D" id="1.20.140.40">
    <property type="entry name" value="Invertase/pectin methylesterase inhibitor family protein"/>
    <property type="match status" value="1"/>
</dbReference>
<dbReference type="Pfam" id="PF04043">
    <property type="entry name" value="PMEI"/>
    <property type="match status" value="1"/>
</dbReference>
<protein>
    <recommendedName>
        <fullName evidence="4">Pectinesterase inhibitor domain-containing protein</fullName>
    </recommendedName>
</protein>
<dbReference type="InterPro" id="IPR006501">
    <property type="entry name" value="Pectinesterase_inhib_dom"/>
</dbReference>
<dbReference type="NCBIfam" id="TIGR01614">
    <property type="entry name" value="PME_inhib"/>
    <property type="match status" value="1"/>
</dbReference>
<evidence type="ECO:0000259" key="4">
    <source>
        <dbReference type="Pfam" id="PF04043"/>
    </source>
</evidence>
<sequence length="198" mass="22280">MIKNGNFSLRAKEILKKCANEVFNDEIYWLSDAIDWLKKGSYTDALDDIGEVRAMAYDCDDLFDEKGEYDPLKEEQVDMDDLSLIGTQLCLTNATNTGTKINDMIKNGNFSHEVKEILRLCDGAYNNQIDLLNGAMDSFEKGDYSDAVVKVGRVKERAYDCDDLFFEGGEEDLLKKDEGDLDGLSGLALFLIGRLRGR</sequence>
<dbReference type="GO" id="GO:0004857">
    <property type="term" value="F:enzyme inhibitor activity"/>
    <property type="evidence" value="ECO:0007669"/>
    <property type="project" value="InterPro"/>
</dbReference>
<evidence type="ECO:0000313" key="5">
    <source>
        <dbReference type="EMBL" id="ONK66323.1"/>
    </source>
</evidence>
<accession>A0A5P1EKW5</accession>
<evidence type="ECO:0000313" key="6">
    <source>
        <dbReference type="Proteomes" id="UP000243459"/>
    </source>
</evidence>
<keyword evidence="2" id="KW-1015">Disulfide bond</keyword>
<feature type="domain" description="Pectinesterase inhibitor" evidence="4">
    <location>
        <begin position="80"/>
        <end position="169"/>
    </location>
</feature>
<organism evidence="5 6">
    <name type="scientific">Asparagus officinalis</name>
    <name type="common">Garden asparagus</name>
    <dbReference type="NCBI Taxonomy" id="4686"/>
    <lineage>
        <taxon>Eukaryota</taxon>
        <taxon>Viridiplantae</taxon>
        <taxon>Streptophyta</taxon>
        <taxon>Embryophyta</taxon>
        <taxon>Tracheophyta</taxon>
        <taxon>Spermatophyta</taxon>
        <taxon>Magnoliopsida</taxon>
        <taxon>Liliopsida</taxon>
        <taxon>Asparagales</taxon>
        <taxon>Asparagaceae</taxon>
        <taxon>Asparagoideae</taxon>
        <taxon>Asparagus</taxon>
    </lineage>
</organism>